<reference evidence="3" key="1">
    <citation type="submission" date="2023-03" db="EMBL/GenBank/DDBJ databases">
        <title>Massive genome expansion in bonnet fungi (Mycena s.s.) driven by repeated elements and novel gene families across ecological guilds.</title>
        <authorList>
            <consortium name="Lawrence Berkeley National Laboratory"/>
            <person name="Harder C.B."/>
            <person name="Miyauchi S."/>
            <person name="Viragh M."/>
            <person name="Kuo A."/>
            <person name="Thoen E."/>
            <person name="Andreopoulos B."/>
            <person name="Lu D."/>
            <person name="Skrede I."/>
            <person name="Drula E."/>
            <person name="Henrissat B."/>
            <person name="Morin E."/>
            <person name="Kohler A."/>
            <person name="Barry K."/>
            <person name="LaButti K."/>
            <person name="Morin E."/>
            <person name="Salamov A."/>
            <person name="Lipzen A."/>
            <person name="Mereny Z."/>
            <person name="Hegedus B."/>
            <person name="Baldrian P."/>
            <person name="Stursova M."/>
            <person name="Weitz H."/>
            <person name="Taylor A."/>
            <person name="Grigoriev I.V."/>
            <person name="Nagy L.G."/>
            <person name="Martin F."/>
            <person name="Kauserud H."/>
        </authorList>
    </citation>
    <scope>NUCLEOTIDE SEQUENCE</scope>
    <source>
        <strain evidence="3">CBHHK200</strain>
    </source>
</reference>
<sequence>MCSLLLYISFLSMTRTWIIGVAASNCSQELRAGPDQTSRGTSRAVSAHAAIFIVWQPVPGKCTLLDSAGVATTPLNEVPSAKALNARRVTANSLVPPDIRVPLRIPKIPKRRRCWALSMQRVFARHAVPRKGARSKFQEFSSPPVHESLGVAVTGRKAKDETRSEESQRQRGHFQIL</sequence>
<accession>A0AAD6T4C5</accession>
<name>A0AAD6T4C5_9AGAR</name>
<organism evidence="3 4">
    <name type="scientific">Mycena alexandri</name>
    <dbReference type="NCBI Taxonomy" id="1745969"/>
    <lineage>
        <taxon>Eukaryota</taxon>
        <taxon>Fungi</taxon>
        <taxon>Dikarya</taxon>
        <taxon>Basidiomycota</taxon>
        <taxon>Agaricomycotina</taxon>
        <taxon>Agaricomycetes</taxon>
        <taxon>Agaricomycetidae</taxon>
        <taxon>Agaricales</taxon>
        <taxon>Marasmiineae</taxon>
        <taxon>Mycenaceae</taxon>
        <taxon>Mycena</taxon>
    </lineage>
</organism>
<evidence type="ECO:0008006" key="5">
    <source>
        <dbReference type="Google" id="ProtNLM"/>
    </source>
</evidence>
<feature type="region of interest" description="Disordered" evidence="1">
    <location>
        <begin position="148"/>
        <end position="177"/>
    </location>
</feature>
<keyword evidence="2" id="KW-0732">Signal</keyword>
<evidence type="ECO:0000256" key="2">
    <source>
        <dbReference type="SAM" id="SignalP"/>
    </source>
</evidence>
<gene>
    <name evidence="3" type="ORF">C8F04DRAFT_1087509</name>
</gene>
<evidence type="ECO:0000313" key="4">
    <source>
        <dbReference type="Proteomes" id="UP001218188"/>
    </source>
</evidence>
<comment type="caution">
    <text evidence="3">The sequence shown here is derived from an EMBL/GenBank/DDBJ whole genome shotgun (WGS) entry which is preliminary data.</text>
</comment>
<keyword evidence="4" id="KW-1185">Reference proteome</keyword>
<dbReference type="Proteomes" id="UP001218188">
    <property type="component" value="Unassembled WGS sequence"/>
</dbReference>
<feature type="signal peptide" evidence="2">
    <location>
        <begin position="1"/>
        <end position="23"/>
    </location>
</feature>
<evidence type="ECO:0000313" key="3">
    <source>
        <dbReference type="EMBL" id="KAJ7039208.1"/>
    </source>
</evidence>
<protein>
    <recommendedName>
        <fullName evidence="5">Secreted protein</fullName>
    </recommendedName>
</protein>
<feature type="chain" id="PRO_5042123640" description="Secreted protein" evidence="2">
    <location>
        <begin position="24"/>
        <end position="177"/>
    </location>
</feature>
<dbReference type="EMBL" id="JARJCM010000028">
    <property type="protein sequence ID" value="KAJ7039208.1"/>
    <property type="molecule type" value="Genomic_DNA"/>
</dbReference>
<dbReference type="AlphaFoldDB" id="A0AAD6T4C5"/>
<proteinExistence type="predicted"/>
<feature type="compositionally biased region" description="Basic and acidic residues" evidence="1">
    <location>
        <begin position="157"/>
        <end position="169"/>
    </location>
</feature>
<evidence type="ECO:0000256" key="1">
    <source>
        <dbReference type="SAM" id="MobiDB-lite"/>
    </source>
</evidence>